<evidence type="ECO:0000256" key="6">
    <source>
        <dbReference type="RuleBase" id="RU000716"/>
    </source>
</evidence>
<dbReference type="PROSITE" id="PS01063">
    <property type="entry name" value="SIGMA70_ECF"/>
    <property type="match status" value="1"/>
</dbReference>
<dbReference type="GO" id="GO:0016987">
    <property type="term" value="F:sigma factor activity"/>
    <property type="evidence" value="ECO:0007669"/>
    <property type="project" value="UniProtKB-KW"/>
</dbReference>
<keyword evidence="3 6" id="KW-0731">Sigma factor</keyword>
<dbReference type="Pfam" id="PF04542">
    <property type="entry name" value="Sigma70_r2"/>
    <property type="match status" value="1"/>
</dbReference>
<dbReference type="InterPro" id="IPR036388">
    <property type="entry name" value="WH-like_DNA-bd_sf"/>
</dbReference>
<dbReference type="InterPro" id="IPR013325">
    <property type="entry name" value="RNA_pol_sigma_r2"/>
</dbReference>
<feature type="compositionally biased region" description="Low complexity" evidence="7">
    <location>
        <begin position="173"/>
        <end position="184"/>
    </location>
</feature>
<comment type="similarity">
    <text evidence="1 6">Belongs to the sigma-70 factor family. ECF subfamily.</text>
</comment>
<dbReference type="GO" id="GO:0006352">
    <property type="term" value="P:DNA-templated transcription initiation"/>
    <property type="evidence" value="ECO:0007669"/>
    <property type="project" value="InterPro"/>
</dbReference>
<dbReference type="Pfam" id="PF08281">
    <property type="entry name" value="Sigma70_r4_2"/>
    <property type="match status" value="1"/>
</dbReference>
<evidence type="ECO:0000313" key="10">
    <source>
        <dbReference type="EMBL" id="GIJ70340.1"/>
    </source>
</evidence>
<dbReference type="InterPro" id="IPR039425">
    <property type="entry name" value="RNA_pol_sigma-70-like"/>
</dbReference>
<dbReference type="InterPro" id="IPR014284">
    <property type="entry name" value="RNA_pol_sigma-70_dom"/>
</dbReference>
<evidence type="ECO:0000256" key="3">
    <source>
        <dbReference type="ARBA" id="ARBA00023082"/>
    </source>
</evidence>
<feature type="region of interest" description="Disordered" evidence="7">
    <location>
        <begin position="168"/>
        <end position="215"/>
    </location>
</feature>
<evidence type="ECO:0000259" key="8">
    <source>
        <dbReference type="Pfam" id="PF04542"/>
    </source>
</evidence>
<evidence type="ECO:0000313" key="11">
    <source>
        <dbReference type="Proteomes" id="UP000635606"/>
    </source>
</evidence>
<evidence type="ECO:0000256" key="5">
    <source>
        <dbReference type="ARBA" id="ARBA00023163"/>
    </source>
</evidence>
<dbReference type="AlphaFoldDB" id="A0A8J3ZZI5"/>
<accession>A0A8J3ZZI5</accession>
<dbReference type="GO" id="GO:0003677">
    <property type="term" value="F:DNA binding"/>
    <property type="evidence" value="ECO:0007669"/>
    <property type="project" value="UniProtKB-KW"/>
</dbReference>
<evidence type="ECO:0000259" key="9">
    <source>
        <dbReference type="Pfam" id="PF08281"/>
    </source>
</evidence>
<dbReference type="PANTHER" id="PTHR43133:SF50">
    <property type="entry name" value="ECF RNA POLYMERASE SIGMA FACTOR SIGM"/>
    <property type="match status" value="1"/>
</dbReference>
<dbReference type="Gene3D" id="1.10.1740.10">
    <property type="match status" value="1"/>
</dbReference>
<proteinExistence type="inferred from homology"/>
<dbReference type="SUPFAM" id="SSF88946">
    <property type="entry name" value="Sigma2 domain of RNA polymerase sigma factors"/>
    <property type="match status" value="1"/>
</dbReference>
<evidence type="ECO:0000256" key="7">
    <source>
        <dbReference type="SAM" id="MobiDB-lite"/>
    </source>
</evidence>
<dbReference type="Gene3D" id="1.10.10.10">
    <property type="entry name" value="Winged helix-like DNA-binding domain superfamily/Winged helix DNA-binding domain"/>
    <property type="match status" value="1"/>
</dbReference>
<dbReference type="CDD" id="cd06171">
    <property type="entry name" value="Sigma70_r4"/>
    <property type="match status" value="1"/>
</dbReference>
<dbReference type="NCBIfam" id="TIGR02937">
    <property type="entry name" value="sigma70-ECF"/>
    <property type="match status" value="1"/>
</dbReference>
<evidence type="ECO:0000256" key="4">
    <source>
        <dbReference type="ARBA" id="ARBA00023125"/>
    </source>
</evidence>
<dbReference type="InterPro" id="IPR000838">
    <property type="entry name" value="RNA_pol_sigma70_ECF_CS"/>
</dbReference>
<dbReference type="SUPFAM" id="SSF88659">
    <property type="entry name" value="Sigma3 and sigma4 domains of RNA polymerase sigma factors"/>
    <property type="match status" value="1"/>
</dbReference>
<name>A0A8J3ZZI5_9ACTN</name>
<sequence>MGTSGEEREAQEAVRAAYSAHYRRLVAALYGLTGDYSDAQDLVQEAYARALARPRQFLDVADPEAWLRTVAINLARTRFRRRRLFDTLVRTGRVVRQPESVPGLDPNRVALVAALQQLSRPTRETIVLHHLADLSVHEVAETLGVPVGTVKARLSRGRAMLATLLDEHAEARPGNPASGPASPGLRSVGSEATGATREGDASEGPEARASGASAK</sequence>
<feature type="domain" description="RNA polymerase sigma-70 region 2" evidence="8">
    <location>
        <begin position="18"/>
        <end position="83"/>
    </location>
</feature>
<keyword evidence="2 6" id="KW-0805">Transcription regulation</keyword>
<organism evidence="10 11">
    <name type="scientific">Virgisporangium ochraceum</name>
    <dbReference type="NCBI Taxonomy" id="65505"/>
    <lineage>
        <taxon>Bacteria</taxon>
        <taxon>Bacillati</taxon>
        <taxon>Actinomycetota</taxon>
        <taxon>Actinomycetes</taxon>
        <taxon>Micromonosporales</taxon>
        <taxon>Micromonosporaceae</taxon>
        <taxon>Virgisporangium</taxon>
    </lineage>
</organism>
<dbReference type="EMBL" id="BOPH01000078">
    <property type="protein sequence ID" value="GIJ70340.1"/>
    <property type="molecule type" value="Genomic_DNA"/>
</dbReference>
<dbReference type="InterPro" id="IPR013249">
    <property type="entry name" value="RNA_pol_sigma70_r4_t2"/>
</dbReference>
<dbReference type="Proteomes" id="UP000635606">
    <property type="component" value="Unassembled WGS sequence"/>
</dbReference>
<keyword evidence="11" id="KW-1185">Reference proteome</keyword>
<evidence type="ECO:0000256" key="2">
    <source>
        <dbReference type="ARBA" id="ARBA00023015"/>
    </source>
</evidence>
<reference evidence="10" key="1">
    <citation type="submission" date="2021-01" db="EMBL/GenBank/DDBJ databases">
        <title>Whole genome shotgun sequence of Virgisporangium ochraceum NBRC 16418.</title>
        <authorList>
            <person name="Komaki H."/>
            <person name="Tamura T."/>
        </authorList>
    </citation>
    <scope>NUCLEOTIDE SEQUENCE</scope>
    <source>
        <strain evidence="10">NBRC 16418</strain>
    </source>
</reference>
<evidence type="ECO:0000256" key="1">
    <source>
        <dbReference type="ARBA" id="ARBA00010641"/>
    </source>
</evidence>
<comment type="caution">
    <text evidence="10">The sequence shown here is derived from an EMBL/GenBank/DDBJ whole genome shotgun (WGS) entry which is preliminary data.</text>
</comment>
<dbReference type="InterPro" id="IPR013324">
    <property type="entry name" value="RNA_pol_sigma_r3/r4-like"/>
</dbReference>
<feature type="domain" description="RNA polymerase sigma factor 70 region 4 type 2" evidence="9">
    <location>
        <begin position="109"/>
        <end position="161"/>
    </location>
</feature>
<keyword evidence="5 6" id="KW-0804">Transcription</keyword>
<keyword evidence="4 6" id="KW-0238">DNA-binding</keyword>
<dbReference type="PANTHER" id="PTHR43133">
    <property type="entry name" value="RNA POLYMERASE ECF-TYPE SIGMA FACTO"/>
    <property type="match status" value="1"/>
</dbReference>
<gene>
    <name evidence="10" type="ORF">Voc01_052570</name>
</gene>
<protein>
    <recommendedName>
        <fullName evidence="6">RNA polymerase sigma factor</fullName>
    </recommendedName>
</protein>
<dbReference type="InterPro" id="IPR007627">
    <property type="entry name" value="RNA_pol_sigma70_r2"/>
</dbReference>
<dbReference type="RefSeq" id="WP_203930247.1">
    <property type="nucleotide sequence ID" value="NZ_BOPH01000078.1"/>
</dbReference>
<dbReference type="GO" id="GO:0006950">
    <property type="term" value="P:response to stress"/>
    <property type="evidence" value="ECO:0007669"/>
    <property type="project" value="UniProtKB-ARBA"/>
</dbReference>